<protein>
    <submittedName>
        <fullName evidence="2">Reverse transcriptase domain-containing protein</fullName>
    </submittedName>
</protein>
<dbReference type="AlphaFoldDB" id="A0A183K9R9"/>
<sequence>MRQLCDTTKKLEGKYSKPERPVKDKEKTITKIQEQRNRCVEYSEELLNKHVPVNPPDIEAAHTDLSIDVNPLTTEEIRMAIRQIKSGKAAGPDNIPDEALKSDIEITVNMLYLTFRKIWEEEQVPTDWKEGHLIKIPKKRDLGKHENYRSITLLSLPGKVFSRLFLDQMKDSVDTQIRNQQAGFREDRSCINQIATLRIIIEQPIEWNSSLYINFLDYEKAFDSMNKRTSWNLF</sequence>
<evidence type="ECO:0000256" key="1">
    <source>
        <dbReference type="SAM" id="MobiDB-lite"/>
    </source>
</evidence>
<feature type="compositionally biased region" description="Basic and acidic residues" evidence="1">
    <location>
        <begin position="7"/>
        <end position="24"/>
    </location>
</feature>
<evidence type="ECO:0000313" key="2">
    <source>
        <dbReference type="WBParaSite" id="SCUD_0001175201-mRNA-1"/>
    </source>
</evidence>
<name>A0A183K9R9_9TREM</name>
<accession>A0A183K9R9</accession>
<proteinExistence type="predicted"/>
<dbReference type="PANTHER" id="PTHR19446">
    <property type="entry name" value="REVERSE TRANSCRIPTASES"/>
    <property type="match status" value="1"/>
</dbReference>
<reference evidence="2" key="1">
    <citation type="submission" date="2016-06" db="UniProtKB">
        <authorList>
            <consortium name="WormBaseParasite"/>
        </authorList>
    </citation>
    <scope>IDENTIFICATION</scope>
</reference>
<feature type="region of interest" description="Disordered" evidence="1">
    <location>
        <begin position="1"/>
        <end position="24"/>
    </location>
</feature>
<organism evidence="2">
    <name type="scientific">Schistosoma curassoni</name>
    <dbReference type="NCBI Taxonomy" id="6186"/>
    <lineage>
        <taxon>Eukaryota</taxon>
        <taxon>Metazoa</taxon>
        <taxon>Spiralia</taxon>
        <taxon>Lophotrochozoa</taxon>
        <taxon>Platyhelminthes</taxon>
        <taxon>Trematoda</taxon>
        <taxon>Digenea</taxon>
        <taxon>Strigeidida</taxon>
        <taxon>Schistosomatoidea</taxon>
        <taxon>Schistosomatidae</taxon>
        <taxon>Schistosoma</taxon>
    </lineage>
</organism>
<dbReference type="WBParaSite" id="SCUD_0001175201-mRNA-1">
    <property type="protein sequence ID" value="SCUD_0001175201-mRNA-1"/>
    <property type="gene ID" value="SCUD_0001175201"/>
</dbReference>